<gene>
    <name evidence="2" type="ORF">EX30DRAFT_341030</name>
</gene>
<dbReference type="InterPro" id="IPR029063">
    <property type="entry name" value="SAM-dependent_MTases_sf"/>
</dbReference>
<evidence type="ECO:0000313" key="2">
    <source>
        <dbReference type="EMBL" id="TGZ81047.1"/>
    </source>
</evidence>
<name>A0A4S2MWQ0_9PEZI</name>
<feature type="signal peptide" evidence="1">
    <location>
        <begin position="1"/>
        <end position="26"/>
    </location>
</feature>
<proteinExistence type="predicted"/>
<sequence>MSPLLAFTTGILLGLLLPFLHRFVTSTKNLYTIDHAVLNLIPPSTLWMNFGLWDSSTSTLNAASTNLLRRLLHNAAIPASSHILDLGFGCGDQSLHLLALEENYTYTGITLAPAQFEVAKSRLPEHTEKCRIFCADAARPETWGSELLERVDLGTAKKKVDWVLALDCMYHFRPSREGIVAWAGARKTGFAAFDLLRREELVGWDEVVLRVICWLAGIPWSNMVTVEEYKGILRKVGGFEVVEVEDVTESALGGMARFVWRQDQELKRAGVRGGVGKYRAAGWLFGWLARKGVLRACLVVARRGKVE</sequence>
<dbReference type="Proteomes" id="UP000298138">
    <property type="component" value="Unassembled WGS sequence"/>
</dbReference>
<dbReference type="OrthoDB" id="61390at2759"/>
<evidence type="ECO:0000313" key="3">
    <source>
        <dbReference type="Proteomes" id="UP000298138"/>
    </source>
</evidence>
<dbReference type="EMBL" id="ML220121">
    <property type="protein sequence ID" value="TGZ81047.1"/>
    <property type="molecule type" value="Genomic_DNA"/>
</dbReference>
<dbReference type="Gene3D" id="3.40.50.150">
    <property type="entry name" value="Vaccinia Virus protein VP39"/>
    <property type="match status" value="1"/>
</dbReference>
<dbReference type="GO" id="GO:0008168">
    <property type="term" value="F:methyltransferase activity"/>
    <property type="evidence" value="ECO:0007669"/>
    <property type="project" value="UniProtKB-KW"/>
</dbReference>
<dbReference type="InParanoid" id="A0A4S2MWQ0"/>
<dbReference type="SUPFAM" id="SSF53335">
    <property type="entry name" value="S-adenosyl-L-methionine-dependent methyltransferases"/>
    <property type="match status" value="1"/>
</dbReference>
<keyword evidence="2" id="KW-0808">Transferase</keyword>
<keyword evidence="2" id="KW-0489">Methyltransferase</keyword>
<evidence type="ECO:0000256" key="1">
    <source>
        <dbReference type="SAM" id="SignalP"/>
    </source>
</evidence>
<feature type="chain" id="PRO_5020950106" evidence="1">
    <location>
        <begin position="27"/>
        <end position="307"/>
    </location>
</feature>
<dbReference type="GO" id="GO:0032259">
    <property type="term" value="P:methylation"/>
    <property type="evidence" value="ECO:0007669"/>
    <property type="project" value="UniProtKB-KW"/>
</dbReference>
<dbReference type="STRING" id="341454.A0A4S2MWQ0"/>
<reference evidence="2 3" key="1">
    <citation type="submission" date="2019-04" db="EMBL/GenBank/DDBJ databases">
        <title>Comparative genomics and transcriptomics to analyze fruiting body development in filamentous ascomycetes.</title>
        <authorList>
            <consortium name="DOE Joint Genome Institute"/>
            <person name="Lutkenhaus R."/>
            <person name="Traeger S."/>
            <person name="Breuer J."/>
            <person name="Kuo A."/>
            <person name="Lipzen A."/>
            <person name="Pangilinan J."/>
            <person name="Dilworth D."/>
            <person name="Sandor L."/>
            <person name="Poggeler S."/>
            <person name="Barry K."/>
            <person name="Grigoriev I.V."/>
            <person name="Nowrousian M."/>
        </authorList>
    </citation>
    <scope>NUCLEOTIDE SEQUENCE [LARGE SCALE GENOMIC DNA]</scope>
    <source>
        <strain evidence="2 3">CBS 389.68</strain>
    </source>
</reference>
<protein>
    <submittedName>
        <fullName evidence="2">S-adenosyl-L-methionine-dependent methyltransferase</fullName>
    </submittedName>
</protein>
<keyword evidence="3" id="KW-1185">Reference proteome</keyword>
<accession>A0A4S2MWQ0</accession>
<organism evidence="2 3">
    <name type="scientific">Ascodesmis nigricans</name>
    <dbReference type="NCBI Taxonomy" id="341454"/>
    <lineage>
        <taxon>Eukaryota</taxon>
        <taxon>Fungi</taxon>
        <taxon>Dikarya</taxon>
        <taxon>Ascomycota</taxon>
        <taxon>Pezizomycotina</taxon>
        <taxon>Pezizomycetes</taxon>
        <taxon>Pezizales</taxon>
        <taxon>Ascodesmidaceae</taxon>
        <taxon>Ascodesmis</taxon>
    </lineage>
</organism>
<dbReference type="AlphaFoldDB" id="A0A4S2MWQ0"/>
<keyword evidence="1" id="KW-0732">Signal</keyword>